<organism evidence="5 6">
    <name type="scientific">Boothiomyces macroporosus</name>
    <dbReference type="NCBI Taxonomy" id="261099"/>
    <lineage>
        <taxon>Eukaryota</taxon>
        <taxon>Fungi</taxon>
        <taxon>Fungi incertae sedis</taxon>
        <taxon>Chytridiomycota</taxon>
        <taxon>Chytridiomycota incertae sedis</taxon>
        <taxon>Chytridiomycetes</taxon>
        <taxon>Rhizophydiales</taxon>
        <taxon>Terramycetaceae</taxon>
        <taxon>Boothiomyces</taxon>
    </lineage>
</organism>
<dbReference type="Proteomes" id="UP001210925">
    <property type="component" value="Unassembled WGS sequence"/>
</dbReference>
<dbReference type="Pfam" id="PF03914">
    <property type="entry name" value="CBF"/>
    <property type="match status" value="1"/>
</dbReference>
<feature type="region of interest" description="Disordered" evidence="2">
    <location>
        <begin position="1"/>
        <end position="23"/>
    </location>
</feature>
<dbReference type="PANTHER" id="PTHR12455">
    <property type="entry name" value="NUCLEOLAR COMPLEX PROTEIN 4"/>
    <property type="match status" value="1"/>
</dbReference>
<dbReference type="InterPro" id="IPR005612">
    <property type="entry name" value="CCAAT-binding_factor"/>
</dbReference>
<sequence>MKRKAESSLNQKAKQPARKANHKEITEKINRLGKEILNENKLNNIIEIQDFCQSEIPQVCYSAISTLELVYSKLLAKGMMNKNQSEPKQKIATWLRENRLLFYESLAVNLTNGDLRIQVTCFEKMVKIVKEASESVDEFQTNLYSILVDKLVDLELNDTIATNIITTLNSYDDLRKSMEEGCNVSTVYRLLSSLEPHSSDITMICGTELTSFGEKTNQVKVPQVYQKVYSDCWLRFLEFPMTAPIYRGILEILHARIVPNLYDPTKLMDFLVVAYNSGGFVSILALNGLFTLIHKYNLDYPHFYPKLYALFDQNLLHAKYRSRFFRMASLFLSSTYIPSYLVSAFIKRMARISLGAPPAGIIMILPLIYNLFRLHPSSLTLIHREDVDNIKDPYIFEKLDPNESKASESCLWELELLKNHYYPTVSTLAHIFQDSLAKPSYDLEDFLDYSYSNVIPVLT</sequence>
<dbReference type="GO" id="GO:0042254">
    <property type="term" value="P:ribosome biogenesis"/>
    <property type="evidence" value="ECO:0007669"/>
    <property type="project" value="InterPro"/>
</dbReference>
<protein>
    <recommendedName>
        <fullName evidence="4">CCAAT-binding factor domain-containing protein</fullName>
    </recommendedName>
</protein>
<evidence type="ECO:0000313" key="6">
    <source>
        <dbReference type="Proteomes" id="UP001210925"/>
    </source>
</evidence>
<dbReference type="AlphaFoldDB" id="A0AAD5UH14"/>
<keyword evidence="6" id="KW-1185">Reference proteome</keyword>
<name>A0AAD5UH14_9FUNG</name>
<evidence type="ECO:0000256" key="2">
    <source>
        <dbReference type="SAM" id="MobiDB-lite"/>
    </source>
</evidence>
<keyword evidence="3" id="KW-1133">Transmembrane helix</keyword>
<evidence type="ECO:0000256" key="3">
    <source>
        <dbReference type="SAM" id="Phobius"/>
    </source>
</evidence>
<dbReference type="PANTHER" id="PTHR12455:SF0">
    <property type="entry name" value="NUCLEOLAR COMPLEX PROTEIN 4 HOMOLOG"/>
    <property type="match status" value="1"/>
</dbReference>
<feature type="transmembrane region" description="Helical" evidence="3">
    <location>
        <begin position="324"/>
        <end position="346"/>
    </location>
</feature>
<feature type="transmembrane region" description="Helical" evidence="3">
    <location>
        <begin position="270"/>
        <end position="293"/>
    </location>
</feature>
<proteinExistence type="inferred from homology"/>
<feature type="transmembrane region" description="Helical" evidence="3">
    <location>
        <begin position="352"/>
        <end position="372"/>
    </location>
</feature>
<keyword evidence="3" id="KW-0472">Membrane</keyword>
<evidence type="ECO:0000313" key="5">
    <source>
        <dbReference type="EMBL" id="KAJ3257466.1"/>
    </source>
</evidence>
<comment type="caution">
    <text evidence="5">The sequence shown here is derived from an EMBL/GenBank/DDBJ whole genome shotgun (WGS) entry which is preliminary data.</text>
</comment>
<gene>
    <name evidence="5" type="ORF">HK103_004541</name>
</gene>
<accession>A0AAD5UH14</accession>
<dbReference type="InterPro" id="IPR027193">
    <property type="entry name" value="Noc4"/>
</dbReference>
<comment type="similarity">
    <text evidence="1">Belongs to the CBF/MAK21 family.</text>
</comment>
<dbReference type="EMBL" id="JADGKB010000038">
    <property type="protein sequence ID" value="KAJ3257466.1"/>
    <property type="molecule type" value="Genomic_DNA"/>
</dbReference>
<evidence type="ECO:0000259" key="4">
    <source>
        <dbReference type="Pfam" id="PF03914"/>
    </source>
</evidence>
<feature type="domain" description="CCAAT-binding factor" evidence="4">
    <location>
        <begin position="282"/>
        <end position="429"/>
    </location>
</feature>
<reference evidence="5" key="1">
    <citation type="submission" date="2020-05" db="EMBL/GenBank/DDBJ databases">
        <title>Phylogenomic resolution of chytrid fungi.</title>
        <authorList>
            <person name="Stajich J.E."/>
            <person name="Amses K."/>
            <person name="Simmons R."/>
            <person name="Seto K."/>
            <person name="Myers J."/>
            <person name="Bonds A."/>
            <person name="Quandt C.A."/>
            <person name="Barry K."/>
            <person name="Liu P."/>
            <person name="Grigoriev I."/>
            <person name="Longcore J.E."/>
            <person name="James T.Y."/>
        </authorList>
    </citation>
    <scope>NUCLEOTIDE SEQUENCE</scope>
    <source>
        <strain evidence="5">PLAUS21</strain>
    </source>
</reference>
<dbReference type="GO" id="GO:0032040">
    <property type="term" value="C:small-subunit processome"/>
    <property type="evidence" value="ECO:0007669"/>
    <property type="project" value="TreeGrafter"/>
</dbReference>
<evidence type="ECO:0000256" key="1">
    <source>
        <dbReference type="ARBA" id="ARBA00007797"/>
    </source>
</evidence>
<dbReference type="GO" id="GO:0030692">
    <property type="term" value="C:Noc4p-Nop14p complex"/>
    <property type="evidence" value="ECO:0007669"/>
    <property type="project" value="TreeGrafter"/>
</dbReference>
<keyword evidence="3" id="KW-0812">Transmembrane</keyword>